<evidence type="ECO:0000313" key="2">
    <source>
        <dbReference type="EMBL" id="KAJ1107275.1"/>
    </source>
</evidence>
<reference evidence="2" key="1">
    <citation type="journal article" date="2022" name="bioRxiv">
        <title>Sequencing and chromosome-scale assembly of the giantPleurodeles waltlgenome.</title>
        <authorList>
            <person name="Brown T."/>
            <person name="Elewa A."/>
            <person name="Iarovenko S."/>
            <person name="Subramanian E."/>
            <person name="Araus A.J."/>
            <person name="Petzold A."/>
            <person name="Susuki M."/>
            <person name="Suzuki K.-i.T."/>
            <person name="Hayashi T."/>
            <person name="Toyoda A."/>
            <person name="Oliveira C."/>
            <person name="Osipova E."/>
            <person name="Leigh N.D."/>
            <person name="Simon A."/>
            <person name="Yun M.H."/>
        </authorList>
    </citation>
    <scope>NUCLEOTIDE SEQUENCE</scope>
    <source>
        <strain evidence="2">20211129_DDA</strain>
        <tissue evidence="2">Liver</tissue>
    </source>
</reference>
<accession>A0AAV7MX16</accession>
<dbReference type="AlphaFoldDB" id="A0AAV7MX16"/>
<keyword evidence="3" id="KW-1185">Reference proteome</keyword>
<evidence type="ECO:0000313" key="3">
    <source>
        <dbReference type="Proteomes" id="UP001066276"/>
    </source>
</evidence>
<proteinExistence type="predicted"/>
<dbReference type="Proteomes" id="UP001066276">
    <property type="component" value="Chromosome 9"/>
</dbReference>
<organism evidence="2 3">
    <name type="scientific">Pleurodeles waltl</name>
    <name type="common">Iberian ribbed newt</name>
    <dbReference type="NCBI Taxonomy" id="8319"/>
    <lineage>
        <taxon>Eukaryota</taxon>
        <taxon>Metazoa</taxon>
        <taxon>Chordata</taxon>
        <taxon>Craniata</taxon>
        <taxon>Vertebrata</taxon>
        <taxon>Euteleostomi</taxon>
        <taxon>Amphibia</taxon>
        <taxon>Batrachia</taxon>
        <taxon>Caudata</taxon>
        <taxon>Salamandroidea</taxon>
        <taxon>Salamandridae</taxon>
        <taxon>Pleurodelinae</taxon>
        <taxon>Pleurodeles</taxon>
    </lineage>
</organism>
<protein>
    <submittedName>
        <fullName evidence="2">Uncharacterized protein</fullName>
    </submittedName>
</protein>
<sequence>MQARHRGASRANQRLGKDEDYLLDTPAPVVGFYRAWGLRVQCFFQASGSLLPGSRGQSRCPREFLGPLVAGQSSESSEVTGPAGGVAVQVL</sequence>
<feature type="region of interest" description="Disordered" evidence="1">
    <location>
        <begin position="71"/>
        <end position="91"/>
    </location>
</feature>
<evidence type="ECO:0000256" key="1">
    <source>
        <dbReference type="SAM" id="MobiDB-lite"/>
    </source>
</evidence>
<comment type="caution">
    <text evidence="2">The sequence shown here is derived from an EMBL/GenBank/DDBJ whole genome shotgun (WGS) entry which is preliminary data.</text>
</comment>
<dbReference type="EMBL" id="JANPWB010000013">
    <property type="protein sequence ID" value="KAJ1107275.1"/>
    <property type="molecule type" value="Genomic_DNA"/>
</dbReference>
<gene>
    <name evidence="2" type="ORF">NDU88_004667</name>
</gene>
<name>A0AAV7MX16_PLEWA</name>